<name>A0A098L9V6_9BACT</name>
<dbReference type="Gene3D" id="2.120.10.30">
    <property type="entry name" value="TolB, C-terminal domain"/>
    <property type="match status" value="1"/>
</dbReference>
<evidence type="ECO:0000313" key="2">
    <source>
        <dbReference type="Proteomes" id="UP000030185"/>
    </source>
</evidence>
<dbReference type="RefSeq" id="WP_052429861.1">
    <property type="nucleotide sequence ID" value="NZ_BBLT01000001.1"/>
</dbReference>
<dbReference type="Proteomes" id="UP000030185">
    <property type="component" value="Unassembled WGS sequence"/>
</dbReference>
<dbReference type="OrthoDB" id="7675395at2"/>
<sequence length="301" mass="33308">MKKINLLFLNFFVVLLISCESKKQEQASYDVDTVTVVEDQSPKVVLEEVWSSDTTLKTPESVIFDEGKKILYVSNVNGDPTAADNNGFISKVSLDGKIENLEWVKGLSAPKGLGLNKNILYVTDINKLVEIDTDKGKIVKTYAVPGAKFLNDVFVTPQGDVYFSDSETNKIHKLQNGKVTLFTDQNLNKPNGIFIKDSILYLASMGSSDFKAINMNTKKDTVLATGIGMGDGVEYVGPGNDFLVSDWEGGIYYISDGKSQKLIDSKEQKVNTADIEFVPSEDLLLVPTFFRNKLVGYKLKK</sequence>
<comment type="caution">
    <text evidence="1">The sequence shown here is derived from an EMBL/GenBank/DDBJ whole genome shotgun (WGS) entry which is preliminary data.</text>
</comment>
<evidence type="ECO:0000313" key="1">
    <source>
        <dbReference type="EMBL" id="GAL82968.1"/>
    </source>
</evidence>
<keyword evidence="1" id="KW-0547">Nucleotide-binding</keyword>
<dbReference type="InterPro" id="IPR011042">
    <property type="entry name" value="6-blade_b-propeller_TolB-like"/>
</dbReference>
<dbReference type="eggNOG" id="COG3386">
    <property type="taxonomic scope" value="Bacteria"/>
</dbReference>
<dbReference type="STRING" id="153721.MYP_194"/>
<dbReference type="SUPFAM" id="SSF63829">
    <property type="entry name" value="Calcium-dependent phosphotriesterase"/>
    <property type="match status" value="1"/>
</dbReference>
<proteinExistence type="predicted"/>
<dbReference type="AlphaFoldDB" id="A0A098L9V6"/>
<protein>
    <submittedName>
        <fullName evidence="1">ATP-binding protein</fullName>
    </submittedName>
</protein>
<dbReference type="PROSITE" id="PS51257">
    <property type="entry name" value="PROKAR_LIPOPROTEIN"/>
    <property type="match status" value="1"/>
</dbReference>
<dbReference type="EMBL" id="BBLT01000001">
    <property type="protein sequence ID" value="GAL82968.1"/>
    <property type="molecule type" value="Genomic_DNA"/>
</dbReference>
<reference evidence="1 2" key="1">
    <citation type="submission" date="2014-09" db="EMBL/GenBank/DDBJ databases">
        <title>Sporocytophaga myxococcoides PG-01 genome sequencing.</title>
        <authorList>
            <person name="Liu L."/>
            <person name="Gao P.J."/>
            <person name="Chen G.J."/>
            <person name="Wang L.S."/>
        </authorList>
    </citation>
    <scope>NUCLEOTIDE SEQUENCE [LARGE SCALE GENOMIC DNA]</scope>
    <source>
        <strain evidence="1 2">PG-01</strain>
    </source>
</reference>
<keyword evidence="2" id="KW-1185">Reference proteome</keyword>
<accession>A0A098L9V6</accession>
<gene>
    <name evidence="1" type="ORF">MYP_194</name>
</gene>
<dbReference type="GO" id="GO:0005524">
    <property type="term" value="F:ATP binding"/>
    <property type="evidence" value="ECO:0007669"/>
    <property type="project" value="UniProtKB-KW"/>
</dbReference>
<organism evidence="1 2">
    <name type="scientific">Sporocytophaga myxococcoides</name>
    <dbReference type="NCBI Taxonomy" id="153721"/>
    <lineage>
        <taxon>Bacteria</taxon>
        <taxon>Pseudomonadati</taxon>
        <taxon>Bacteroidota</taxon>
        <taxon>Cytophagia</taxon>
        <taxon>Cytophagales</taxon>
        <taxon>Cytophagaceae</taxon>
        <taxon>Sporocytophaga</taxon>
    </lineage>
</organism>
<keyword evidence="1" id="KW-0067">ATP-binding</keyword>